<dbReference type="AlphaFoldDB" id="A0A399D101"/>
<keyword evidence="2" id="KW-1185">Reference proteome</keyword>
<protein>
    <submittedName>
        <fullName evidence="1">Uncharacterized protein</fullName>
    </submittedName>
</protein>
<comment type="caution">
    <text evidence="1">The sequence shown here is derived from an EMBL/GenBank/DDBJ whole genome shotgun (WGS) entry which is preliminary data.</text>
</comment>
<organism evidence="1 2">
    <name type="scientific">Mariniphaga sediminis</name>
    <dbReference type="NCBI Taxonomy" id="1628158"/>
    <lineage>
        <taxon>Bacteria</taxon>
        <taxon>Pseudomonadati</taxon>
        <taxon>Bacteroidota</taxon>
        <taxon>Bacteroidia</taxon>
        <taxon>Marinilabiliales</taxon>
        <taxon>Prolixibacteraceae</taxon>
        <taxon>Mariniphaga</taxon>
    </lineage>
</organism>
<dbReference type="RefSeq" id="WP_119350333.1">
    <property type="nucleotide sequence ID" value="NZ_QWET01000008.1"/>
</dbReference>
<accession>A0A399D101</accession>
<evidence type="ECO:0000313" key="2">
    <source>
        <dbReference type="Proteomes" id="UP000266441"/>
    </source>
</evidence>
<dbReference type="Proteomes" id="UP000266441">
    <property type="component" value="Unassembled WGS sequence"/>
</dbReference>
<name>A0A399D101_9BACT</name>
<dbReference type="EMBL" id="QWET01000008">
    <property type="protein sequence ID" value="RIH64868.1"/>
    <property type="molecule type" value="Genomic_DNA"/>
</dbReference>
<proteinExistence type="predicted"/>
<evidence type="ECO:0000313" key="1">
    <source>
        <dbReference type="EMBL" id="RIH64868.1"/>
    </source>
</evidence>
<sequence length="256" mass="29754">MKCSTVIFLLLITLNIFGQTNPKLLVWVTDDTLLDKEYKESFLKYDFGALWTEFDNRYTYGIIGNHFQRLKIKIIWATKDSLHPEIYHIYGKSMVKGNICSFSGTIEITSIRLFKNLHYGVDEEYKNKGIEKQGILSGIYRFAEDSLQTHAGIFEGRLSTLWYLNEEGQIVYDAIEQASDNYRNNQFAGTWKGYHSTVTKICNWGDFRIPLAGGLDMGAGFFSPADGYLQYGWQNLRHAINNDKQAIKEEYREWWK</sequence>
<gene>
    <name evidence="1" type="ORF">D1164_12555</name>
</gene>
<dbReference type="OrthoDB" id="880022at2"/>
<reference evidence="1 2" key="1">
    <citation type="journal article" date="2015" name="Int. J. Syst. Evol. Microbiol.">
        <title>Mariniphaga sediminis sp. nov., isolated from coastal sediment.</title>
        <authorList>
            <person name="Wang F.Q."/>
            <person name="Shen Q.Y."/>
            <person name="Chen G.J."/>
            <person name="Du Z.J."/>
        </authorList>
    </citation>
    <scope>NUCLEOTIDE SEQUENCE [LARGE SCALE GENOMIC DNA]</scope>
    <source>
        <strain evidence="1 2">SY21</strain>
    </source>
</reference>